<evidence type="ECO:0000256" key="1">
    <source>
        <dbReference type="SAM" id="MobiDB-lite"/>
    </source>
</evidence>
<gene>
    <name evidence="2" type="ORF">P3T76_013553</name>
</gene>
<dbReference type="Proteomes" id="UP001259832">
    <property type="component" value="Unassembled WGS sequence"/>
</dbReference>
<proteinExistence type="predicted"/>
<feature type="region of interest" description="Disordered" evidence="1">
    <location>
        <begin position="1"/>
        <end position="103"/>
    </location>
</feature>
<keyword evidence="3" id="KW-1185">Reference proteome</keyword>
<feature type="compositionally biased region" description="Acidic residues" evidence="1">
    <location>
        <begin position="23"/>
        <end position="32"/>
    </location>
</feature>
<dbReference type="AlphaFoldDB" id="A0AAD9G2T7"/>
<dbReference type="EMBL" id="JASMQC010000036">
    <property type="protein sequence ID" value="KAK1930964.1"/>
    <property type="molecule type" value="Genomic_DNA"/>
</dbReference>
<protein>
    <submittedName>
        <fullName evidence="2">Uncharacterized protein</fullName>
    </submittedName>
</protein>
<feature type="compositionally biased region" description="Low complexity" evidence="1">
    <location>
        <begin position="33"/>
        <end position="48"/>
    </location>
</feature>
<feature type="compositionally biased region" description="Basic residues" evidence="1">
    <location>
        <begin position="54"/>
        <end position="68"/>
    </location>
</feature>
<feature type="compositionally biased region" description="Basic and acidic residues" evidence="1">
    <location>
        <begin position="69"/>
        <end position="89"/>
    </location>
</feature>
<evidence type="ECO:0000313" key="3">
    <source>
        <dbReference type="Proteomes" id="UP001259832"/>
    </source>
</evidence>
<reference evidence="2" key="1">
    <citation type="submission" date="2023-08" db="EMBL/GenBank/DDBJ databases">
        <title>Reference Genome Resource for the Citrus Pathogen Phytophthora citrophthora.</title>
        <authorList>
            <person name="Moller H."/>
            <person name="Coetzee B."/>
            <person name="Rose L.J."/>
            <person name="Van Niekerk J.M."/>
        </authorList>
    </citation>
    <scope>NUCLEOTIDE SEQUENCE</scope>
    <source>
        <strain evidence="2">STE-U-9442</strain>
    </source>
</reference>
<accession>A0AAD9G2T7</accession>
<organism evidence="2 3">
    <name type="scientific">Phytophthora citrophthora</name>
    <dbReference type="NCBI Taxonomy" id="4793"/>
    <lineage>
        <taxon>Eukaryota</taxon>
        <taxon>Sar</taxon>
        <taxon>Stramenopiles</taxon>
        <taxon>Oomycota</taxon>
        <taxon>Peronosporomycetes</taxon>
        <taxon>Peronosporales</taxon>
        <taxon>Peronosporaceae</taxon>
        <taxon>Phytophthora</taxon>
    </lineage>
</organism>
<evidence type="ECO:0000313" key="2">
    <source>
        <dbReference type="EMBL" id="KAK1930964.1"/>
    </source>
</evidence>
<comment type="caution">
    <text evidence="2">The sequence shown here is derived from an EMBL/GenBank/DDBJ whole genome shotgun (WGS) entry which is preliminary data.</text>
</comment>
<name>A0AAD9G2T7_9STRA</name>
<sequence>MYQWRNVRQRTKVSTSAQVTNDDKEEKDEQVDEAAQVSSENAESEVASTVKIKLNPKARKVGRPKLDKKKTCSNEKTGRKWYEASESGRKNPGTLRLNKYWNL</sequence>